<evidence type="ECO:0000313" key="5">
    <source>
        <dbReference type="Proteomes" id="UP000059113"/>
    </source>
</evidence>
<dbReference type="PANTHER" id="PTHR43080">
    <property type="entry name" value="CBS DOMAIN-CONTAINING PROTEIN CBSX3, MITOCHONDRIAL"/>
    <property type="match status" value="1"/>
</dbReference>
<dbReference type="Gene3D" id="3.10.580.10">
    <property type="entry name" value="CBS-domain"/>
    <property type="match status" value="1"/>
</dbReference>
<gene>
    <name evidence="4" type="ORF">CP97_02050</name>
</gene>
<feature type="domain" description="CBS" evidence="3">
    <location>
        <begin position="40"/>
        <end position="97"/>
    </location>
</feature>
<dbReference type="InterPro" id="IPR044725">
    <property type="entry name" value="CBSX3_CBS_dom"/>
</dbReference>
<dbReference type="SUPFAM" id="SSF54631">
    <property type="entry name" value="CBS-domain pair"/>
    <property type="match status" value="1"/>
</dbReference>
<dbReference type="EMBL" id="CP011310">
    <property type="protein sequence ID" value="AKQ43068.2"/>
    <property type="molecule type" value="Genomic_DNA"/>
</dbReference>
<reference evidence="5" key="2">
    <citation type="submission" date="2015-04" db="EMBL/GenBank/DDBJ databases">
        <title>The complete genome sequence of Erythrobacter sp. s21-N3.</title>
        <authorList>
            <person name="Zhuang L."/>
            <person name="Liu Y."/>
            <person name="Shao Z."/>
        </authorList>
    </citation>
    <scope>NUCLEOTIDE SEQUENCE [LARGE SCALE GENOMIC DNA]</scope>
    <source>
        <strain evidence="5">s21-N3</strain>
    </source>
</reference>
<dbReference type="InterPro" id="IPR051257">
    <property type="entry name" value="Diverse_CBS-Domain"/>
</dbReference>
<organism evidence="4 5">
    <name type="scientific">Aurantiacibacter atlanticus</name>
    <dbReference type="NCBI Taxonomy" id="1648404"/>
    <lineage>
        <taxon>Bacteria</taxon>
        <taxon>Pseudomonadati</taxon>
        <taxon>Pseudomonadota</taxon>
        <taxon>Alphaproteobacteria</taxon>
        <taxon>Sphingomonadales</taxon>
        <taxon>Erythrobacteraceae</taxon>
        <taxon>Aurantiacibacter</taxon>
    </lineage>
</organism>
<evidence type="ECO:0000256" key="1">
    <source>
        <dbReference type="ARBA" id="ARBA00023122"/>
    </source>
</evidence>
<sequence>METIICPKAVIRGTIAGNVANGARQFRGKETDMTIAKILEDREFSVVSCSAHDGIQHAARLMTEKKIGALPVMDGDRVVGIFSERDLLYCVAKEGAEVLDRTVGDIMTAPAITITLDEGVYSALSMMTRRRIRHLPVVDGDKMIGFVSIGDLVKYRMVRIEEEAEQMREYITTA</sequence>
<feature type="domain" description="CBS" evidence="3">
    <location>
        <begin position="107"/>
        <end position="165"/>
    </location>
</feature>
<dbReference type="Proteomes" id="UP000059113">
    <property type="component" value="Chromosome"/>
</dbReference>
<evidence type="ECO:0000259" key="3">
    <source>
        <dbReference type="PROSITE" id="PS51371"/>
    </source>
</evidence>
<accession>A0A0H4W0N3</accession>
<dbReference type="Pfam" id="PF00571">
    <property type="entry name" value="CBS"/>
    <property type="match status" value="2"/>
</dbReference>
<reference evidence="4 5" key="1">
    <citation type="journal article" date="2015" name="Int. J. Syst. Evol. Microbiol.">
        <title>Erythrobacter atlanticus sp. nov., a bacterium from ocean sediment able to degrade polycyclic aromatic hydrocarbons.</title>
        <authorList>
            <person name="Zhuang L."/>
            <person name="Liu Y."/>
            <person name="Wang L."/>
            <person name="Wang W."/>
            <person name="Shao Z."/>
        </authorList>
    </citation>
    <scope>NUCLEOTIDE SEQUENCE [LARGE SCALE GENOMIC DNA]</scope>
    <source>
        <strain evidence="5">s21-N3</strain>
    </source>
</reference>
<dbReference type="PROSITE" id="PS51371">
    <property type="entry name" value="CBS"/>
    <property type="match status" value="2"/>
</dbReference>
<dbReference type="CDD" id="cd04623">
    <property type="entry name" value="CBS_pair_bac_euk"/>
    <property type="match status" value="1"/>
</dbReference>
<dbReference type="AlphaFoldDB" id="A0A0H4W0N3"/>
<evidence type="ECO:0000313" key="4">
    <source>
        <dbReference type="EMBL" id="AKQ43068.2"/>
    </source>
</evidence>
<keyword evidence="1 2" id="KW-0129">CBS domain</keyword>
<dbReference type="STRING" id="1648404.CP97_02050"/>
<dbReference type="InterPro" id="IPR046342">
    <property type="entry name" value="CBS_dom_sf"/>
</dbReference>
<dbReference type="PANTHER" id="PTHR43080:SF2">
    <property type="entry name" value="CBS DOMAIN-CONTAINING PROTEIN"/>
    <property type="match status" value="1"/>
</dbReference>
<dbReference type="SMART" id="SM00116">
    <property type="entry name" value="CBS"/>
    <property type="match status" value="2"/>
</dbReference>
<name>A0A0H4W0N3_9SPHN</name>
<proteinExistence type="predicted"/>
<dbReference type="InterPro" id="IPR000644">
    <property type="entry name" value="CBS_dom"/>
</dbReference>
<keyword evidence="5" id="KW-1185">Reference proteome</keyword>
<protein>
    <submittedName>
        <fullName evidence="4">Inosine-5-monophosphate dehydrogenase</fullName>
    </submittedName>
</protein>
<dbReference type="KEGG" id="ery:CP97_02050"/>
<evidence type="ECO:0000256" key="2">
    <source>
        <dbReference type="PROSITE-ProRule" id="PRU00703"/>
    </source>
</evidence>